<protein>
    <submittedName>
        <fullName evidence="4">Putative acetyltransferase</fullName>
    </submittedName>
</protein>
<dbReference type="PROSITE" id="PS51186">
    <property type="entry name" value="GNAT"/>
    <property type="match status" value="1"/>
</dbReference>
<proteinExistence type="predicted"/>
<dbReference type="PANTHER" id="PTHR43877">
    <property type="entry name" value="AMINOALKYLPHOSPHONATE N-ACETYLTRANSFERASE-RELATED-RELATED"/>
    <property type="match status" value="1"/>
</dbReference>
<evidence type="ECO:0000256" key="2">
    <source>
        <dbReference type="ARBA" id="ARBA00023315"/>
    </source>
</evidence>
<reference evidence="4" key="1">
    <citation type="submission" date="2015-09" db="EMBL/GenBank/DDBJ databases">
        <authorList>
            <consortium name="Pathogen Informatics"/>
        </authorList>
    </citation>
    <scope>NUCLEOTIDE SEQUENCE</scope>
    <source>
        <strain evidence="4">2789STDY5834896</strain>
    </source>
</reference>
<gene>
    <name evidence="4" type="ORF">SAMEA3545359_01404</name>
</gene>
<dbReference type="InterPro" id="IPR050832">
    <property type="entry name" value="Bact_Acetyltransf"/>
</dbReference>
<dbReference type="AlphaFoldDB" id="A0A1C6IE30"/>
<sequence length="181" mass="20309">MGIEIKKATAADIDEIGRMYDALNDHLAAGTNWPGWKKGVYPVRQNALDGLAEDALYVARLQPGGPIAGSVVLNHLPETPPVRGRWLIEATDDEVLAVHVFVVHPTYMRRGVGTALLAFAERLAADRRMKSLRLDVYEKNLPAIHTYERCGYQYIDTVDIGLGHYGLDWFRLYEKLVLPRP</sequence>
<keyword evidence="2" id="KW-0012">Acyltransferase</keyword>
<dbReference type="InterPro" id="IPR000182">
    <property type="entry name" value="GNAT_dom"/>
</dbReference>
<name>A0A1C6IE30_9FIRM</name>
<dbReference type="Gene3D" id="3.40.630.30">
    <property type="match status" value="1"/>
</dbReference>
<dbReference type="PANTHER" id="PTHR43877:SF2">
    <property type="entry name" value="AMINOALKYLPHOSPHONATE N-ACETYLTRANSFERASE-RELATED"/>
    <property type="match status" value="1"/>
</dbReference>
<dbReference type="CDD" id="cd04301">
    <property type="entry name" value="NAT_SF"/>
    <property type="match status" value="1"/>
</dbReference>
<feature type="domain" description="N-acetyltransferase" evidence="3">
    <location>
        <begin position="3"/>
        <end position="179"/>
    </location>
</feature>
<dbReference type="GO" id="GO:0016747">
    <property type="term" value="F:acyltransferase activity, transferring groups other than amino-acyl groups"/>
    <property type="evidence" value="ECO:0007669"/>
    <property type="project" value="InterPro"/>
</dbReference>
<evidence type="ECO:0000259" key="3">
    <source>
        <dbReference type="PROSITE" id="PS51186"/>
    </source>
</evidence>
<dbReference type="InterPro" id="IPR016181">
    <property type="entry name" value="Acyl_CoA_acyltransferase"/>
</dbReference>
<dbReference type="EMBL" id="FMHG01000001">
    <property type="protein sequence ID" value="SCJ68144.1"/>
    <property type="molecule type" value="Genomic_DNA"/>
</dbReference>
<evidence type="ECO:0000256" key="1">
    <source>
        <dbReference type="ARBA" id="ARBA00022679"/>
    </source>
</evidence>
<keyword evidence="1 4" id="KW-0808">Transferase</keyword>
<dbReference type="Pfam" id="PF00583">
    <property type="entry name" value="Acetyltransf_1"/>
    <property type="match status" value="1"/>
</dbReference>
<evidence type="ECO:0000313" key="4">
    <source>
        <dbReference type="EMBL" id="SCJ68144.1"/>
    </source>
</evidence>
<accession>A0A1C6IE30</accession>
<organism evidence="4">
    <name type="scientific">uncultured Anaerotruncus sp</name>
    <dbReference type="NCBI Taxonomy" id="905011"/>
    <lineage>
        <taxon>Bacteria</taxon>
        <taxon>Bacillati</taxon>
        <taxon>Bacillota</taxon>
        <taxon>Clostridia</taxon>
        <taxon>Eubacteriales</taxon>
        <taxon>Oscillospiraceae</taxon>
        <taxon>Anaerotruncus</taxon>
        <taxon>environmental samples</taxon>
    </lineage>
</organism>
<dbReference type="SUPFAM" id="SSF55729">
    <property type="entry name" value="Acyl-CoA N-acyltransferases (Nat)"/>
    <property type="match status" value="1"/>
</dbReference>